<keyword evidence="4" id="KW-1185">Reference proteome</keyword>
<gene>
    <name evidence="3" type="ORF">PV06_09660</name>
</gene>
<feature type="region of interest" description="Disordered" evidence="1">
    <location>
        <begin position="194"/>
        <end position="231"/>
    </location>
</feature>
<dbReference type="InterPro" id="IPR036249">
    <property type="entry name" value="Thioredoxin-like_sf"/>
</dbReference>
<evidence type="ECO:0000313" key="4">
    <source>
        <dbReference type="Proteomes" id="UP000053342"/>
    </source>
</evidence>
<dbReference type="Pfam" id="PF00085">
    <property type="entry name" value="Thioredoxin"/>
    <property type="match status" value="1"/>
</dbReference>
<dbReference type="Proteomes" id="UP000053342">
    <property type="component" value="Unassembled WGS sequence"/>
</dbReference>
<feature type="region of interest" description="Disordered" evidence="1">
    <location>
        <begin position="1"/>
        <end position="31"/>
    </location>
</feature>
<dbReference type="STRING" id="215243.A0A0D2D8C5"/>
<protein>
    <recommendedName>
        <fullName evidence="2">Thioredoxin domain-containing protein</fullName>
    </recommendedName>
</protein>
<dbReference type="GeneID" id="27361734"/>
<evidence type="ECO:0000256" key="1">
    <source>
        <dbReference type="SAM" id="MobiDB-lite"/>
    </source>
</evidence>
<feature type="domain" description="Thioredoxin" evidence="2">
    <location>
        <begin position="75"/>
        <end position="154"/>
    </location>
</feature>
<organism evidence="3 4">
    <name type="scientific">Exophiala oligosperma</name>
    <dbReference type="NCBI Taxonomy" id="215243"/>
    <lineage>
        <taxon>Eukaryota</taxon>
        <taxon>Fungi</taxon>
        <taxon>Dikarya</taxon>
        <taxon>Ascomycota</taxon>
        <taxon>Pezizomycotina</taxon>
        <taxon>Eurotiomycetes</taxon>
        <taxon>Chaetothyriomycetidae</taxon>
        <taxon>Chaetothyriales</taxon>
        <taxon>Herpotrichiellaceae</taxon>
        <taxon>Exophiala</taxon>
    </lineage>
</organism>
<dbReference type="InterPro" id="IPR013766">
    <property type="entry name" value="Thioredoxin_domain"/>
</dbReference>
<accession>A0A0D2D8C5</accession>
<proteinExistence type="predicted"/>
<dbReference type="HOGENOM" id="CLU_072378_0_0_1"/>
<feature type="compositionally biased region" description="Acidic residues" evidence="1">
    <location>
        <begin position="15"/>
        <end position="31"/>
    </location>
</feature>
<reference evidence="3 4" key="1">
    <citation type="submission" date="2015-01" db="EMBL/GenBank/DDBJ databases">
        <title>The Genome Sequence of Exophiala oligosperma CBS72588.</title>
        <authorList>
            <consortium name="The Broad Institute Genomics Platform"/>
            <person name="Cuomo C."/>
            <person name="de Hoog S."/>
            <person name="Gorbushina A."/>
            <person name="Stielow B."/>
            <person name="Teixiera M."/>
            <person name="Abouelleil A."/>
            <person name="Chapman S.B."/>
            <person name="Priest M."/>
            <person name="Young S.K."/>
            <person name="Wortman J."/>
            <person name="Nusbaum C."/>
            <person name="Birren B."/>
        </authorList>
    </citation>
    <scope>NUCLEOTIDE SEQUENCE [LARGE SCALE GENOMIC DNA]</scope>
    <source>
        <strain evidence="3 4">CBS 72588</strain>
    </source>
</reference>
<feature type="compositionally biased region" description="Acidic residues" evidence="1">
    <location>
        <begin position="194"/>
        <end position="204"/>
    </location>
</feature>
<dbReference type="Gene3D" id="3.40.30.10">
    <property type="entry name" value="Glutaredoxin"/>
    <property type="match status" value="1"/>
</dbReference>
<dbReference type="RefSeq" id="XP_016258926.1">
    <property type="nucleotide sequence ID" value="XM_016411119.1"/>
</dbReference>
<dbReference type="PANTHER" id="PTHR21148">
    <property type="entry name" value="THIOREDOXIN DOMAIN-CONTAINING PROTEIN 9"/>
    <property type="match status" value="1"/>
</dbReference>
<dbReference type="EMBL" id="KN847341">
    <property type="protein sequence ID" value="KIW38710.1"/>
    <property type="molecule type" value="Genomic_DNA"/>
</dbReference>
<evidence type="ECO:0000313" key="3">
    <source>
        <dbReference type="EMBL" id="KIW38710.1"/>
    </source>
</evidence>
<dbReference type="OrthoDB" id="10257948at2759"/>
<name>A0A0D2D8C5_9EURO</name>
<sequence length="231" mass="26013">MNTTDEKGNPPNSQPEEDDADALLASLEDEDDSAYRNQRLNEFKSASAASRTTTVNTSENHYITLTSDDQTLSFTTEHERAVVHFLHPDFTRCNTMDTHCQIIADKHAEYGHGDVAFARVDVKNCPFVVEKLGVRVLPCVIGFAKGVVKGRITGFEGLCWDGKEGSMNVTRAVEETLMSWSIIRKRLLLGHDDEASDDENDAYDDSDRRRSGRRGIRDRKQQVEDADDDWD</sequence>
<dbReference type="SUPFAM" id="SSF52833">
    <property type="entry name" value="Thioredoxin-like"/>
    <property type="match status" value="1"/>
</dbReference>
<dbReference type="VEuPathDB" id="FungiDB:PV06_09660"/>
<evidence type="ECO:0000259" key="2">
    <source>
        <dbReference type="Pfam" id="PF00085"/>
    </source>
</evidence>
<dbReference type="AlphaFoldDB" id="A0A0D2D8C5"/>